<evidence type="ECO:0000256" key="1">
    <source>
        <dbReference type="PROSITE-ProRule" id="PRU00290"/>
    </source>
</evidence>
<feature type="transmembrane region" description="Helical" evidence="2">
    <location>
        <begin position="176"/>
        <end position="194"/>
    </location>
</feature>
<dbReference type="KEGG" id="vnx:VNE69_01173"/>
<evidence type="ECO:0000313" key="5">
    <source>
        <dbReference type="Proteomes" id="UP001334084"/>
    </source>
</evidence>
<evidence type="ECO:0000313" key="4">
    <source>
        <dbReference type="EMBL" id="WUR02234.1"/>
    </source>
</evidence>
<dbReference type="Proteomes" id="UP001334084">
    <property type="component" value="Chromosome 1"/>
</dbReference>
<accession>A0AAX4J8C6</accession>
<keyword evidence="5" id="KW-1185">Reference proteome</keyword>
<dbReference type="SUPFAM" id="SSF58038">
    <property type="entry name" value="SNARE fusion complex"/>
    <property type="match status" value="1"/>
</dbReference>
<evidence type="ECO:0000259" key="3">
    <source>
        <dbReference type="PROSITE" id="PS50892"/>
    </source>
</evidence>
<dbReference type="InterPro" id="IPR042855">
    <property type="entry name" value="V_SNARE_CC"/>
</dbReference>
<name>A0AAX4J8C6_9MICR</name>
<proteinExistence type="predicted"/>
<keyword evidence="2" id="KW-0472">Membrane</keyword>
<keyword evidence="2" id="KW-1133">Transmembrane helix</keyword>
<keyword evidence="2" id="KW-0812">Transmembrane</keyword>
<protein>
    <submittedName>
        <fullName evidence="4">Protein-trafficking protein SEC22-like</fullName>
    </submittedName>
</protein>
<dbReference type="Pfam" id="PF00957">
    <property type="entry name" value="Synaptobrevin"/>
    <property type="match status" value="1"/>
</dbReference>
<reference evidence="4" key="1">
    <citation type="journal article" date="2024" name="BMC Genomics">
        <title>Functional annotation of a divergent genome using sequence and structure-based similarity.</title>
        <authorList>
            <person name="Svedberg D."/>
            <person name="Winiger R.R."/>
            <person name="Berg A."/>
            <person name="Sharma H."/>
            <person name="Tellgren-Roth C."/>
            <person name="Debrunner-Vossbrinck B.A."/>
            <person name="Vossbrinck C.R."/>
            <person name="Barandun J."/>
        </authorList>
    </citation>
    <scope>NUCLEOTIDE SEQUENCE</scope>
    <source>
        <strain evidence="4">Illinois isolate</strain>
    </source>
</reference>
<keyword evidence="1" id="KW-0175">Coiled coil</keyword>
<dbReference type="EMBL" id="CP142726">
    <property type="protein sequence ID" value="WUR02234.1"/>
    <property type="molecule type" value="Genomic_DNA"/>
</dbReference>
<dbReference type="RefSeq" id="XP_065328379.1">
    <property type="nucleotide sequence ID" value="XM_065472307.1"/>
</dbReference>
<dbReference type="PROSITE" id="PS50892">
    <property type="entry name" value="V_SNARE"/>
    <property type="match status" value="1"/>
</dbReference>
<evidence type="ECO:0000256" key="2">
    <source>
        <dbReference type="SAM" id="Phobius"/>
    </source>
</evidence>
<feature type="domain" description="V-SNARE coiled-coil homology" evidence="3">
    <location>
        <begin position="115"/>
        <end position="175"/>
    </location>
</feature>
<dbReference type="Gene3D" id="1.20.5.110">
    <property type="match status" value="1"/>
</dbReference>
<organism evidence="4 5">
    <name type="scientific">Vairimorpha necatrix</name>
    <dbReference type="NCBI Taxonomy" id="6039"/>
    <lineage>
        <taxon>Eukaryota</taxon>
        <taxon>Fungi</taxon>
        <taxon>Fungi incertae sedis</taxon>
        <taxon>Microsporidia</taxon>
        <taxon>Nosematidae</taxon>
        <taxon>Vairimorpha</taxon>
    </lineage>
</organism>
<dbReference type="AlphaFoldDB" id="A0AAX4J8C6"/>
<sequence length="196" mass="23230">MTIFYTLVRDGKSKKIISGEFSPQSQNIKISKDILKELRDADSHKILKMESSRDPKFLFLIYPLSPNIFSVIVDQYETDQNIINYIEELNRLLKEKEYKQYEFDNVIKDKSNEFNKDKTLQEIDETKNVLADSLNLIIQRRENIDNISKLADKLTYETREMHTNIKKMKFDNLARAYGIYGIVIFIIILILYYICH</sequence>
<gene>
    <name evidence="4" type="ORF">VNE69_01173</name>
</gene>
<dbReference type="GeneID" id="90540037"/>